<reference evidence="2" key="1">
    <citation type="journal article" date="2022" name="Mol. Ecol. Resour.">
        <title>The genomes of chicory, endive, great burdock and yacon provide insights into Asteraceae palaeo-polyploidization history and plant inulin production.</title>
        <authorList>
            <person name="Fan W."/>
            <person name="Wang S."/>
            <person name="Wang H."/>
            <person name="Wang A."/>
            <person name="Jiang F."/>
            <person name="Liu H."/>
            <person name="Zhao H."/>
            <person name="Xu D."/>
            <person name="Zhang Y."/>
        </authorList>
    </citation>
    <scope>NUCLEOTIDE SEQUENCE [LARGE SCALE GENOMIC DNA]</scope>
    <source>
        <strain evidence="2">cv. Punajuju</strain>
    </source>
</reference>
<evidence type="ECO:0000313" key="1">
    <source>
        <dbReference type="EMBL" id="KAI3700939.1"/>
    </source>
</evidence>
<dbReference type="Proteomes" id="UP001055811">
    <property type="component" value="Linkage Group LG08"/>
</dbReference>
<evidence type="ECO:0000313" key="2">
    <source>
        <dbReference type="Proteomes" id="UP001055811"/>
    </source>
</evidence>
<sequence>MEATMLVGVFDAGIGDATFDGGSLLTVVEKVTEEAMEGGGAGRFGRWRRYKVRPSVVVENNFWKALAEEIDR</sequence>
<name>A0ACB8ZTB4_CICIN</name>
<reference evidence="1 2" key="2">
    <citation type="journal article" date="2022" name="Mol. Ecol. Resour.">
        <title>The genomes of chicory, endive, great burdock and yacon provide insights into Asteraceae paleo-polyploidization history and plant inulin production.</title>
        <authorList>
            <person name="Fan W."/>
            <person name="Wang S."/>
            <person name="Wang H."/>
            <person name="Wang A."/>
            <person name="Jiang F."/>
            <person name="Liu H."/>
            <person name="Zhao H."/>
            <person name="Xu D."/>
            <person name="Zhang Y."/>
        </authorList>
    </citation>
    <scope>NUCLEOTIDE SEQUENCE [LARGE SCALE GENOMIC DNA]</scope>
    <source>
        <strain evidence="2">cv. Punajuju</strain>
        <tissue evidence="1">Leaves</tissue>
    </source>
</reference>
<organism evidence="1 2">
    <name type="scientific">Cichorium intybus</name>
    <name type="common">Chicory</name>
    <dbReference type="NCBI Taxonomy" id="13427"/>
    <lineage>
        <taxon>Eukaryota</taxon>
        <taxon>Viridiplantae</taxon>
        <taxon>Streptophyta</taxon>
        <taxon>Embryophyta</taxon>
        <taxon>Tracheophyta</taxon>
        <taxon>Spermatophyta</taxon>
        <taxon>Magnoliopsida</taxon>
        <taxon>eudicotyledons</taxon>
        <taxon>Gunneridae</taxon>
        <taxon>Pentapetalae</taxon>
        <taxon>asterids</taxon>
        <taxon>campanulids</taxon>
        <taxon>Asterales</taxon>
        <taxon>Asteraceae</taxon>
        <taxon>Cichorioideae</taxon>
        <taxon>Cichorieae</taxon>
        <taxon>Cichoriinae</taxon>
        <taxon>Cichorium</taxon>
    </lineage>
</organism>
<proteinExistence type="predicted"/>
<gene>
    <name evidence="1" type="ORF">L2E82_45580</name>
</gene>
<accession>A0ACB8ZTB4</accession>
<protein>
    <submittedName>
        <fullName evidence="1">Uncharacterized protein</fullName>
    </submittedName>
</protein>
<comment type="caution">
    <text evidence="1">The sequence shown here is derived from an EMBL/GenBank/DDBJ whole genome shotgun (WGS) entry which is preliminary data.</text>
</comment>
<dbReference type="EMBL" id="CM042016">
    <property type="protein sequence ID" value="KAI3700939.1"/>
    <property type="molecule type" value="Genomic_DNA"/>
</dbReference>
<keyword evidence="2" id="KW-1185">Reference proteome</keyword>